<dbReference type="Proteomes" id="UP001251528">
    <property type="component" value="Unassembled WGS sequence"/>
</dbReference>
<protein>
    <recommendedName>
        <fullName evidence="3">BTB domain-containing protein</fullName>
    </recommendedName>
</protein>
<dbReference type="EMBL" id="JASWJB010000130">
    <property type="protein sequence ID" value="KAK2595510.1"/>
    <property type="molecule type" value="Genomic_DNA"/>
</dbReference>
<evidence type="ECO:0000313" key="2">
    <source>
        <dbReference type="Proteomes" id="UP001251528"/>
    </source>
</evidence>
<sequence>MSKPDIIFDEFGDVFIRVARSDELETTVNLVCSRALARTSPILQFQLQELFSTTSRLKESSSLERLVIEVPECDSEALTIFLNIAHAHFLDVPQTLGIDALYNLTIITFRFNNAGALAPWIHSWISAAKSNAHGKCIPKMLWVSWHVGQKNLFTNMAERMVMELSASEFHNARQLWGCAKSATIVDSVSCIRAQTLGALIDILGDMVQQLLVIEQKPKWSRSIMRLGSHGCRQVTYATIQSTLKNHGLWPLPQAAEVEESAVAFHFRIAGVMNHNHGGCEFSEYWTKKILHVLNSKSALLTELYEQHIGN</sequence>
<name>A0AAJ0CMC7_9HYPO</name>
<dbReference type="AlphaFoldDB" id="A0AAJ0CMC7"/>
<keyword evidence="2" id="KW-1185">Reference proteome</keyword>
<accession>A0AAJ0CMC7</accession>
<evidence type="ECO:0000313" key="1">
    <source>
        <dbReference type="EMBL" id="KAK2595510.1"/>
    </source>
</evidence>
<reference evidence="1" key="1">
    <citation type="submission" date="2023-06" db="EMBL/GenBank/DDBJ databases">
        <title>Conoideocrella luteorostrata (Hypocreales: Clavicipitaceae), a potential biocontrol fungus for elongate hemlock scale in United States Christmas tree production areas.</title>
        <authorList>
            <person name="Barrett H."/>
            <person name="Lovett B."/>
            <person name="Macias A.M."/>
            <person name="Stajich J.E."/>
            <person name="Kasson M.T."/>
        </authorList>
    </citation>
    <scope>NUCLEOTIDE SEQUENCE</scope>
    <source>
        <strain evidence="1">ARSEF 14590</strain>
    </source>
</reference>
<comment type="caution">
    <text evidence="1">The sequence shown here is derived from an EMBL/GenBank/DDBJ whole genome shotgun (WGS) entry which is preliminary data.</text>
</comment>
<evidence type="ECO:0008006" key="3">
    <source>
        <dbReference type="Google" id="ProtNLM"/>
    </source>
</evidence>
<organism evidence="1 2">
    <name type="scientific">Conoideocrella luteorostrata</name>
    <dbReference type="NCBI Taxonomy" id="1105319"/>
    <lineage>
        <taxon>Eukaryota</taxon>
        <taxon>Fungi</taxon>
        <taxon>Dikarya</taxon>
        <taxon>Ascomycota</taxon>
        <taxon>Pezizomycotina</taxon>
        <taxon>Sordariomycetes</taxon>
        <taxon>Hypocreomycetidae</taxon>
        <taxon>Hypocreales</taxon>
        <taxon>Clavicipitaceae</taxon>
        <taxon>Conoideocrella</taxon>
    </lineage>
</organism>
<proteinExistence type="predicted"/>
<gene>
    <name evidence="1" type="ORF">QQS21_006785</name>
</gene>